<gene>
    <name evidence="11 13" type="primary">nadD</name>
    <name evidence="13" type="ORF">IAC79_03760</name>
</gene>
<dbReference type="NCBIfam" id="TIGR00482">
    <property type="entry name" value="nicotinate (nicotinamide) nucleotide adenylyltransferase"/>
    <property type="match status" value="1"/>
</dbReference>
<keyword evidence="5 11" id="KW-0808">Transferase</keyword>
<dbReference type="InterPro" id="IPR004821">
    <property type="entry name" value="Cyt_trans-like"/>
</dbReference>
<dbReference type="InterPro" id="IPR014729">
    <property type="entry name" value="Rossmann-like_a/b/a_fold"/>
</dbReference>
<dbReference type="InterPro" id="IPR005248">
    <property type="entry name" value="NadD/NMNAT"/>
</dbReference>
<dbReference type="EC" id="2.7.7.18" evidence="11"/>
<accession>A0A9D1NM64</accession>
<reference evidence="13" key="1">
    <citation type="submission" date="2020-10" db="EMBL/GenBank/DDBJ databases">
        <authorList>
            <person name="Gilroy R."/>
        </authorList>
    </citation>
    <scope>NUCLEOTIDE SEQUENCE</scope>
    <source>
        <strain evidence="13">35461</strain>
    </source>
</reference>
<comment type="catalytic activity">
    <reaction evidence="10 11">
        <text>nicotinate beta-D-ribonucleotide + ATP + H(+) = deamido-NAD(+) + diphosphate</text>
        <dbReference type="Rhea" id="RHEA:22860"/>
        <dbReference type="ChEBI" id="CHEBI:15378"/>
        <dbReference type="ChEBI" id="CHEBI:30616"/>
        <dbReference type="ChEBI" id="CHEBI:33019"/>
        <dbReference type="ChEBI" id="CHEBI:57502"/>
        <dbReference type="ChEBI" id="CHEBI:58437"/>
        <dbReference type="EC" id="2.7.7.18"/>
    </reaction>
</comment>
<keyword evidence="7 11" id="KW-0547">Nucleotide-binding</keyword>
<evidence type="ECO:0000256" key="6">
    <source>
        <dbReference type="ARBA" id="ARBA00022695"/>
    </source>
</evidence>
<evidence type="ECO:0000256" key="7">
    <source>
        <dbReference type="ARBA" id="ARBA00022741"/>
    </source>
</evidence>
<evidence type="ECO:0000259" key="12">
    <source>
        <dbReference type="Pfam" id="PF01467"/>
    </source>
</evidence>
<evidence type="ECO:0000256" key="8">
    <source>
        <dbReference type="ARBA" id="ARBA00022840"/>
    </source>
</evidence>
<dbReference type="GO" id="GO:0009435">
    <property type="term" value="P:NAD+ biosynthetic process"/>
    <property type="evidence" value="ECO:0007669"/>
    <property type="project" value="UniProtKB-UniRule"/>
</dbReference>
<dbReference type="GO" id="GO:0005524">
    <property type="term" value="F:ATP binding"/>
    <property type="evidence" value="ECO:0007669"/>
    <property type="project" value="UniProtKB-KW"/>
</dbReference>
<dbReference type="GO" id="GO:0004515">
    <property type="term" value="F:nicotinate-nucleotide adenylyltransferase activity"/>
    <property type="evidence" value="ECO:0007669"/>
    <property type="project" value="UniProtKB-UniRule"/>
</dbReference>
<dbReference type="CDD" id="cd02165">
    <property type="entry name" value="NMNAT"/>
    <property type="match status" value="1"/>
</dbReference>
<evidence type="ECO:0000256" key="3">
    <source>
        <dbReference type="ARBA" id="ARBA00009014"/>
    </source>
</evidence>
<evidence type="ECO:0000313" key="13">
    <source>
        <dbReference type="EMBL" id="HIV09210.1"/>
    </source>
</evidence>
<organism evidence="13 14">
    <name type="scientific">Candidatus Spyradenecus faecavium</name>
    <dbReference type="NCBI Taxonomy" id="2840947"/>
    <lineage>
        <taxon>Bacteria</taxon>
        <taxon>Pseudomonadati</taxon>
        <taxon>Lentisphaerota</taxon>
        <taxon>Lentisphaeria</taxon>
        <taxon>Lentisphaerales</taxon>
        <taxon>Lentisphaeraceae</taxon>
        <taxon>Lentisphaeraceae incertae sedis</taxon>
        <taxon>Candidatus Spyradenecus</taxon>
    </lineage>
</organism>
<keyword evidence="8 11" id="KW-0067">ATP-binding</keyword>
<evidence type="ECO:0000256" key="11">
    <source>
        <dbReference type="HAMAP-Rule" id="MF_00244"/>
    </source>
</evidence>
<dbReference type="NCBIfam" id="NF000840">
    <property type="entry name" value="PRK00071.1-3"/>
    <property type="match status" value="1"/>
</dbReference>
<proteinExistence type="inferred from homology"/>
<evidence type="ECO:0000256" key="5">
    <source>
        <dbReference type="ARBA" id="ARBA00022679"/>
    </source>
</evidence>
<feature type="domain" description="Cytidyltransferase-like" evidence="12">
    <location>
        <begin position="7"/>
        <end position="166"/>
    </location>
</feature>
<comment type="caution">
    <text evidence="13">The sequence shown here is derived from an EMBL/GenBank/DDBJ whole genome shotgun (WGS) entry which is preliminary data.</text>
</comment>
<dbReference type="PANTHER" id="PTHR39321">
    <property type="entry name" value="NICOTINATE-NUCLEOTIDE ADENYLYLTRANSFERASE-RELATED"/>
    <property type="match status" value="1"/>
</dbReference>
<keyword evidence="9 11" id="KW-0520">NAD</keyword>
<comment type="function">
    <text evidence="1 11">Catalyzes the reversible adenylation of nicotinate mononucleotide (NaMN) to nicotinic acid adenine dinucleotide (NaAD).</text>
</comment>
<evidence type="ECO:0000256" key="4">
    <source>
        <dbReference type="ARBA" id="ARBA00022642"/>
    </source>
</evidence>
<evidence type="ECO:0000256" key="2">
    <source>
        <dbReference type="ARBA" id="ARBA00005019"/>
    </source>
</evidence>
<dbReference type="Proteomes" id="UP000886845">
    <property type="component" value="Unassembled WGS sequence"/>
</dbReference>
<protein>
    <recommendedName>
        <fullName evidence="11">Probable nicotinate-nucleotide adenylyltransferase</fullName>
        <ecNumber evidence="11">2.7.7.18</ecNumber>
    </recommendedName>
    <alternativeName>
        <fullName evidence="11">Deamido-NAD(+) diphosphorylase</fullName>
    </alternativeName>
    <alternativeName>
        <fullName evidence="11">Deamido-NAD(+) pyrophosphorylase</fullName>
    </alternativeName>
    <alternativeName>
        <fullName evidence="11">Nicotinate mononucleotide adenylyltransferase</fullName>
        <shortName evidence="11">NaMN adenylyltransferase</shortName>
    </alternativeName>
</protein>
<comment type="pathway">
    <text evidence="2 11">Cofactor biosynthesis; NAD(+) biosynthesis; deamido-NAD(+) from nicotinate D-ribonucleotide: step 1/1.</text>
</comment>
<dbReference type="SUPFAM" id="SSF52374">
    <property type="entry name" value="Nucleotidylyl transferase"/>
    <property type="match status" value="1"/>
</dbReference>
<dbReference type="NCBIfam" id="TIGR00125">
    <property type="entry name" value="cyt_tran_rel"/>
    <property type="match status" value="1"/>
</dbReference>
<reference evidence="13" key="2">
    <citation type="journal article" date="2021" name="PeerJ">
        <title>Extensive microbial diversity within the chicken gut microbiome revealed by metagenomics and culture.</title>
        <authorList>
            <person name="Gilroy R."/>
            <person name="Ravi A."/>
            <person name="Getino M."/>
            <person name="Pursley I."/>
            <person name="Horton D.L."/>
            <person name="Alikhan N.F."/>
            <person name="Baker D."/>
            <person name="Gharbi K."/>
            <person name="Hall N."/>
            <person name="Watson M."/>
            <person name="Adriaenssens E.M."/>
            <person name="Foster-Nyarko E."/>
            <person name="Jarju S."/>
            <person name="Secka A."/>
            <person name="Antonio M."/>
            <person name="Oren A."/>
            <person name="Chaudhuri R.R."/>
            <person name="La Ragione R."/>
            <person name="Hildebrand F."/>
            <person name="Pallen M.J."/>
        </authorList>
    </citation>
    <scope>NUCLEOTIDE SEQUENCE</scope>
    <source>
        <strain evidence="13">35461</strain>
    </source>
</reference>
<dbReference type="PANTHER" id="PTHR39321:SF3">
    <property type="entry name" value="PHOSPHOPANTETHEINE ADENYLYLTRANSFERASE"/>
    <property type="match status" value="1"/>
</dbReference>
<dbReference type="EMBL" id="DVOR01000119">
    <property type="protein sequence ID" value="HIV09210.1"/>
    <property type="molecule type" value="Genomic_DNA"/>
</dbReference>
<dbReference type="AlphaFoldDB" id="A0A9D1NM64"/>
<evidence type="ECO:0000313" key="14">
    <source>
        <dbReference type="Proteomes" id="UP000886845"/>
    </source>
</evidence>
<evidence type="ECO:0000256" key="10">
    <source>
        <dbReference type="ARBA" id="ARBA00048721"/>
    </source>
</evidence>
<keyword evidence="6 11" id="KW-0548">Nucleotidyltransferase</keyword>
<name>A0A9D1NM64_9BACT</name>
<comment type="similarity">
    <text evidence="3 11">Belongs to the NadD family.</text>
</comment>
<dbReference type="HAMAP" id="MF_00244">
    <property type="entry name" value="NaMN_adenylyltr"/>
    <property type="match status" value="1"/>
</dbReference>
<evidence type="ECO:0000256" key="9">
    <source>
        <dbReference type="ARBA" id="ARBA00023027"/>
    </source>
</evidence>
<dbReference type="Gene3D" id="3.40.50.620">
    <property type="entry name" value="HUPs"/>
    <property type="match status" value="1"/>
</dbReference>
<evidence type="ECO:0000256" key="1">
    <source>
        <dbReference type="ARBA" id="ARBA00002324"/>
    </source>
</evidence>
<sequence>MSRRIGILGGSFDPVHAAHLALAKAAADAFALDEVRLMPCAQQALKRRRPAPAEDRCALLRLALADDPRLTLDCRELWRAGATYTIDTVLELRRELPEAALWFILGMDSVVDFPRWRRARELVGLCAFIAFDRPGVEPPAEPFDPRLLAHRLRGPRMDLSSTDIRAAVANGAAMRYPINEFEARYLRAKALYHEGTPHEADH</sequence>
<dbReference type="Pfam" id="PF01467">
    <property type="entry name" value="CTP_transf_like"/>
    <property type="match status" value="1"/>
</dbReference>
<keyword evidence="4 11" id="KW-0662">Pyridine nucleotide biosynthesis</keyword>